<organism evidence="2 3">
    <name type="scientific">Methylocella tundrae</name>
    <dbReference type="NCBI Taxonomy" id="227605"/>
    <lineage>
        <taxon>Bacteria</taxon>
        <taxon>Pseudomonadati</taxon>
        <taxon>Pseudomonadota</taxon>
        <taxon>Alphaproteobacteria</taxon>
        <taxon>Hyphomicrobiales</taxon>
        <taxon>Beijerinckiaceae</taxon>
        <taxon>Methylocella</taxon>
    </lineage>
</organism>
<feature type="region of interest" description="Disordered" evidence="1">
    <location>
        <begin position="1"/>
        <end position="27"/>
    </location>
</feature>
<dbReference type="Proteomes" id="UP000485880">
    <property type="component" value="Unassembled WGS sequence"/>
</dbReference>
<evidence type="ECO:0000313" key="2">
    <source>
        <dbReference type="EMBL" id="VTZ51352.1"/>
    </source>
</evidence>
<evidence type="ECO:0000256" key="1">
    <source>
        <dbReference type="SAM" id="MobiDB-lite"/>
    </source>
</evidence>
<protein>
    <submittedName>
        <fullName evidence="2">Uncharacterized protein</fullName>
    </submittedName>
</protein>
<comment type="caution">
    <text evidence="2">The sequence shown here is derived from an EMBL/GenBank/DDBJ whole genome shotgun (WGS) entry which is preliminary data.</text>
</comment>
<evidence type="ECO:0000313" key="3">
    <source>
        <dbReference type="Proteomes" id="UP000485880"/>
    </source>
</evidence>
<keyword evidence="3" id="KW-1185">Reference proteome</keyword>
<dbReference type="AlphaFoldDB" id="A0A8B6M950"/>
<proteinExistence type="predicted"/>
<name>A0A8B6M950_METTU</name>
<sequence>MIRPRFGSQNAKLRLSPPVAQPEDLDSAPDAHAYACQDFNSSIMDLLELSQWPRLPPHQFRC</sequence>
<dbReference type="EMBL" id="CABFMQ020000094">
    <property type="protein sequence ID" value="VTZ51352.1"/>
    <property type="molecule type" value="Genomic_DNA"/>
</dbReference>
<accession>A0A8B6M950</accession>
<reference evidence="2 3" key="1">
    <citation type="submission" date="2019-05" db="EMBL/GenBank/DDBJ databases">
        <authorList>
            <person name="Farhan Ul Haque M."/>
        </authorList>
    </citation>
    <scope>NUCLEOTIDE SEQUENCE [LARGE SCALE GENOMIC DNA]</scope>
    <source>
        <strain evidence="2">2</strain>
    </source>
</reference>
<gene>
    <name evidence="2" type="ORF">MPC4_360020</name>
</gene>